<dbReference type="EMBL" id="VKLS01000023">
    <property type="protein sequence ID" value="TSB43487.1"/>
    <property type="molecule type" value="Genomic_DNA"/>
</dbReference>
<dbReference type="Proteomes" id="UP000320888">
    <property type="component" value="Unassembled WGS sequence"/>
</dbReference>
<evidence type="ECO:0000313" key="3">
    <source>
        <dbReference type="Proteomes" id="UP000320888"/>
    </source>
</evidence>
<sequence length="62" mass="6255">MTASLISEQCRDGAAGEPSPEQSSPNLGAAGGAPGRYVVVIGNDEARRVCGFLQSRGTSCAT</sequence>
<reference evidence="2 3" key="1">
    <citation type="submission" date="2019-07" db="EMBL/GenBank/DDBJ databases">
        <title>Draft genome for Streptomyces benahoarensis MZ03-48.</title>
        <authorList>
            <person name="Gonzalez-Pimentel J.L."/>
        </authorList>
    </citation>
    <scope>NUCLEOTIDE SEQUENCE [LARGE SCALE GENOMIC DNA]</scope>
    <source>
        <strain evidence="2 3">MZ03-48</strain>
    </source>
</reference>
<evidence type="ECO:0000313" key="2">
    <source>
        <dbReference type="EMBL" id="TSB43487.1"/>
    </source>
</evidence>
<evidence type="ECO:0000256" key="1">
    <source>
        <dbReference type="SAM" id="MobiDB-lite"/>
    </source>
</evidence>
<comment type="caution">
    <text evidence="2">The sequence shown here is derived from an EMBL/GenBank/DDBJ whole genome shotgun (WGS) entry which is preliminary data.</text>
</comment>
<dbReference type="RefSeq" id="WP_143940512.1">
    <property type="nucleotide sequence ID" value="NZ_VKLS01000023.1"/>
</dbReference>
<dbReference type="AlphaFoldDB" id="A0A553ZPV9"/>
<accession>A0A553ZPV9</accession>
<proteinExistence type="predicted"/>
<organism evidence="2 3">
    <name type="scientific">Streptomyces benahoarensis</name>
    <dbReference type="NCBI Taxonomy" id="2595054"/>
    <lineage>
        <taxon>Bacteria</taxon>
        <taxon>Bacillati</taxon>
        <taxon>Actinomycetota</taxon>
        <taxon>Actinomycetes</taxon>
        <taxon>Kitasatosporales</taxon>
        <taxon>Streptomycetaceae</taxon>
        <taxon>Streptomyces</taxon>
    </lineage>
</organism>
<protein>
    <submittedName>
        <fullName evidence="2">Uncharacterized protein</fullName>
    </submittedName>
</protein>
<keyword evidence="3" id="KW-1185">Reference proteome</keyword>
<feature type="region of interest" description="Disordered" evidence="1">
    <location>
        <begin position="1"/>
        <end position="32"/>
    </location>
</feature>
<gene>
    <name evidence="2" type="ORF">FNZ23_04170</name>
</gene>
<name>A0A553ZPV9_9ACTN</name>